<comment type="caution">
    <text evidence="1">The sequence shown here is derived from an EMBL/GenBank/DDBJ whole genome shotgun (WGS) entry which is preliminary data.</text>
</comment>
<gene>
    <name evidence="1" type="ORF">PR048_025561</name>
</gene>
<proteinExistence type="predicted"/>
<keyword evidence="2" id="KW-1185">Reference proteome</keyword>
<evidence type="ECO:0000313" key="1">
    <source>
        <dbReference type="EMBL" id="KAJ8874695.1"/>
    </source>
</evidence>
<name>A0ABQ9GRR6_9NEOP</name>
<accession>A0ABQ9GRR6</accession>
<organism evidence="1 2">
    <name type="scientific">Dryococelus australis</name>
    <dbReference type="NCBI Taxonomy" id="614101"/>
    <lineage>
        <taxon>Eukaryota</taxon>
        <taxon>Metazoa</taxon>
        <taxon>Ecdysozoa</taxon>
        <taxon>Arthropoda</taxon>
        <taxon>Hexapoda</taxon>
        <taxon>Insecta</taxon>
        <taxon>Pterygota</taxon>
        <taxon>Neoptera</taxon>
        <taxon>Polyneoptera</taxon>
        <taxon>Phasmatodea</taxon>
        <taxon>Verophasmatodea</taxon>
        <taxon>Anareolatae</taxon>
        <taxon>Phasmatidae</taxon>
        <taxon>Eurycanthinae</taxon>
        <taxon>Dryococelus</taxon>
    </lineage>
</organism>
<dbReference type="EMBL" id="JARBHB010000010">
    <property type="protein sequence ID" value="KAJ8874695.1"/>
    <property type="molecule type" value="Genomic_DNA"/>
</dbReference>
<protein>
    <submittedName>
        <fullName evidence="1">Uncharacterized protein</fullName>
    </submittedName>
</protein>
<evidence type="ECO:0000313" key="2">
    <source>
        <dbReference type="Proteomes" id="UP001159363"/>
    </source>
</evidence>
<sequence>MFYKWMVQTVRRLIRQILGRDLLTPDEHNTVFCECESLVNSRPITVTSETNHDPVSLTPAVVFRDLQHSGTLDVGEFEARSLQSHVCYRHNLMEHD</sequence>
<reference evidence="1 2" key="1">
    <citation type="submission" date="2023-02" db="EMBL/GenBank/DDBJ databases">
        <title>LHISI_Scaffold_Assembly.</title>
        <authorList>
            <person name="Stuart O.P."/>
            <person name="Cleave R."/>
            <person name="Magrath M.J.L."/>
            <person name="Mikheyev A.S."/>
        </authorList>
    </citation>
    <scope>NUCLEOTIDE SEQUENCE [LARGE SCALE GENOMIC DNA]</scope>
    <source>
        <strain evidence="1">Daus_M_001</strain>
        <tissue evidence="1">Leg muscle</tissue>
    </source>
</reference>
<dbReference type="Proteomes" id="UP001159363">
    <property type="component" value="Chromosome 9"/>
</dbReference>